<dbReference type="RefSeq" id="WP_027260703.1">
    <property type="nucleotide sequence ID" value="NZ_FPAW01000002.1"/>
</dbReference>
<feature type="domain" description="FAD dependent oxidoreductase" evidence="2">
    <location>
        <begin position="9"/>
        <end position="397"/>
    </location>
</feature>
<keyword evidence="1" id="KW-0560">Oxidoreductase</keyword>
<sequence>MTKQATSTLVIGAGIVGVSAALWLQRAGHSVTLLDRIGPAGGTSHGNAGVLASGAVVPVTVPGLLTKAPRMLLDPDQPLFLKWGYLPRLTPFLAKYLKNGREAQVQRASHALTELLHDSPEQHLALARDTPAAAYVKPGSYLFGYTDKAAFEADAYGWNIRRQRGYAYHELTAQQMQDHDPALAGRFGYGVDCPGHGQITDPGAYVAALADHFVANGGTLQIGELMDFDLGDGAAVAAITDTGRIAADSYVLTTGAWSGPLARKLGIAVPLESERGYHIEFVNPSITFRSPVMVAAGKFVATSMNGRLRCAGIVEFGGLSNPPSRAPFDLLKRQVARLFPDLTCDDTVEWMGHRPATSDSIPVIGATPGAANVFVGYGHHHIGLTGGPKTGRWLAQMISGQPVNTDLSAFSPDREA</sequence>
<dbReference type="PANTHER" id="PTHR13847:SF289">
    <property type="entry name" value="GLYCINE OXIDASE"/>
    <property type="match status" value="1"/>
</dbReference>
<dbReference type="EMBL" id="FPAW01000002">
    <property type="protein sequence ID" value="SFT51155.1"/>
    <property type="molecule type" value="Genomic_DNA"/>
</dbReference>
<dbReference type="GO" id="GO:0005737">
    <property type="term" value="C:cytoplasm"/>
    <property type="evidence" value="ECO:0007669"/>
    <property type="project" value="TreeGrafter"/>
</dbReference>
<dbReference type="PANTHER" id="PTHR13847">
    <property type="entry name" value="SARCOSINE DEHYDROGENASE-RELATED"/>
    <property type="match status" value="1"/>
</dbReference>
<evidence type="ECO:0000256" key="1">
    <source>
        <dbReference type="ARBA" id="ARBA00023002"/>
    </source>
</evidence>
<dbReference type="Pfam" id="PF01266">
    <property type="entry name" value="DAO"/>
    <property type="match status" value="1"/>
</dbReference>
<dbReference type="Proteomes" id="UP000182466">
    <property type="component" value="Unassembled WGS sequence"/>
</dbReference>
<evidence type="ECO:0000259" key="2">
    <source>
        <dbReference type="Pfam" id="PF01266"/>
    </source>
</evidence>
<reference evidence="3 4" key="1">
    <citation type="submission" date="2016-10" db="EMBL/GenBank/DDBJ databases">
        <authorList>
            <person name="de Groot N.N."/>
        </authorList>
    </citation>
    <scope>NUCLEOTIDE SEQUENCE [LARGE SCALE GENOMIC DNA]</scope>
    <source>
        <strain evidence="3 4">CGMCC 1.10959</strain>
    </source>
</reference>
<accession>A0A1I6YL30</accession>
<dbReference type="SUPFAM" id="SSF54373">
    <property type="entry name" value="FAD-linked reductases, C-terminal domain"/>
    <property type="match status" value="1"/>
</dbReference>
<evidence type="ECO:0000313" key="4">
    <source>
        <dbReference type="Proteomes" id="UP000182466"/>
    </source>
</evidence>
<proteinExistence type="predicted"/>
<gene>
    <name evidence="3" type="ORF">SAMN05216236_102278</name>
</gene>
<dbReference type="eggNOG" id="COG0665">
    <property type="taxonomic scope" value="Bacteria"/>
</dbReference>
<dbReference type="AlphaFoldDB" id="A0A1I6YL30"/>
<dbReference type="Gene3D" id="3.30.9.10">
    <property type="entry name" value="D-Amino Acid Oxidase, subunit A, domain 2"/>
    <property type="match status" value="1"/>
</dbReference>
<organism evidence="3 4">
    <name type="scientific">Sedimentitalea nanhaiensis</name>
    <dbReference type="NCBI Taxonomy" id="999627"/>
    <lineage>
        <taxon>Bacteria</taxon>
        <taxon>Pseudomonadati</taxon>
        <taxon>Pseudomonadota</taxon>
        <taxon>Alphaproteobacteria</taxon>
        <taxon>Rhodobacterales</taxon>
        <taxon>Paracoccaceae</taxon>
        <taxon>Sedimentitalea</taxon>
    </lineage>
</organism>
<dbReference type="InterPro" id="IPR036188">
    <property type="entry name" value="FAD/NAD-bd_sf"/>
</dbReference>
<evidence type="ECO:0000313" key="3">
    <source>
        <dbReference type="EMBL" id="SFT51155.1"/>
    </source>
</evidence>
<protein>
    <submittedName>
        <fullName evidence="3">D-amino-acid dehydrogenase</fullName>
    </submittedName>
</protein>
<keyword evidence="4" id="KW-1185">Reference proteome</keyword>
<name>A0A1I6YL30_9RHOB</name>
<dbReference type="GO" id="GO:0016491">
    <property type="term" value="F:oxidoreductase activity"/>
    <property type="evidence" value="ECO:0007669"/>
    <property type="project" value="UniProtKB-KW"/>
</dbReference>
<dbReference type="SUPFAM" id="SSF51905">
    <property type="entry name" value="FAD/NAD(P)-binding domain"/>
    <property type="match status" value="1"/>
</dbReference>
<dbReference type="InterPro" id="IPR006076">
    <property type="entry name" value="FAD-dep_OxRdtase"/>
</dbReference>
<dbReference type="STRING" id="999627.SAMN05216236_102278"/>
<dbReference type="Gene3D" id="3.50.50.60">
    <property type="entry name" value="FAD/NAD(P)-binding domain"/>
    <property type="match status" value="2"/>
</dbReference>